<feature type="transmembrane region" description="Helical" evidence="1">
    <location>
        <begin position="20"/>
        <end position="43"/>
    </location>
</feature>
<feature type="transmembrane region" description="Helical" evidence="1">
    <location>
        <begin position="96"/>
        <end position="115"/>
    </location>
</feature>
<evidence type="ECO:0000256" key="1">
    <source>
        <dbReference type="SAM" id="Phobius"/>
    </source>
</evidence>
<dbReference type="EMBL" id="BMPP01000005">
    <property type="protein sequence ID" value="GGK23631.1"/>
    <property type="molecule type" value="Genomic_DNA"/>
</dbReference>
<keyword evidence="1" id="KW-0812">Transmembrane</keyword>
<evidence type="ECO:0000313" key="3">
    <source>
        <dbReference type="Proteomes" id="UP000647587"/>
    </source>
</evidence>
<dbReference type="Proteomes" id="UP000647587">
    <property type="component" value="Unassembled WGS sequence"/>
</dbReference>
<keyword evidence="3" id="KW-1185">Reference proteome</keyword>
<comment type="caution">
    <text evidence="2">The sequence shown here is derived from an EMBL/GenBank/DDBJ whole genome shotgun (WGS) entry which is preliminary data.</text>
</comment>
<name>A0ABQ2ES19_9DEIO</name>
<reference evidence="3" key="1">
    <citation type="journal article" date="2019" name="Int. J. Syst. Evol. Microbiol.">
        <title>The Global Catalogue of Microorganisms (GCM) 10K type strain sequencing project: providing services to taxonomists for standard genome sequencing and annotation.</title>
        <authorList>
            <consortium name="The Broad Institute Genomics Platform"/>
            <consortium name="The Broad Institute Genome Sequencing Center for Infectious Disease"/>
            <person name="Wu L."/>
            <person name="Ma J."/>
        </authorList>
    </citation>
    <scope>NUCLEOTIDE SEQUENCE [LARGE SCALE GENOMIC DNA]</scope>
    <source>
        <strain evidence="3">JCM 30331</strain>
    </source>
</reference>
<protein>
    <submittedName>
        <fullName evidence="2">Uncharacterized protein</fullName>
    </submittedName>
</protein>
<accession>A0ABQ2ES19</accession>
<keyword evidence="1" id="KW-1133">Transmembrane helix</keyword>
<keyword evidence="1" id="KW-0472">Membrane</keyword>
<proteinExistence type="predicted"/>
<gene>
    <name evidence="2" type="ORF">GCM10008955_16560</name>
</gene>
<organism evidence="2 3">
    <name type="scientific">Deinococcus malanensis</name>
    <dbReference type="NCBI Taxonomy" id="1706855"/>
    <lineage>
        <taxon>Bacteria</taxon>
        <taxon>Thermotogati</taxon>
        <taxon>Deinococcota</taxon>
        <taxon>Deinococci</taxon>
        <taxon>Deinococcales</taxon>
        <taxon>Deinococcaceae</taxon>
        <taxon>Deinococcus</taxon>
    </lineage>
</organism>
<sequence>MGAGNGPLAASGRSMQGVNVLRLILPAVAGLSAALIAYGAAYVRGDLGGVMQYLRARGALRRLEASGAGQEQLASARTALRELGQQVGDPALAARLWPLELLVGLLIAVLVWRLFARQLSTGPRPDIQERMVERLAHRLGGRFTLADLNRSSPLSDEQARAVTARLLEQGRLTRSGDTFELVIHRVRGGQPTS</sequence>
<evidence type="ECO:0000313" key="2">
    <source>
        <dbReference type="EMBL" id="GGK23631.1"/>
    </source>
</evidence>